<evidence type="ECO:0000313" key="1">
    <source>
        <dbReference type="EMBL" id="CAF4380539.1"/>
    </source>
</evidence>
<protein>
    <submittedName>
        <fullName evidence="1">Uncharacterized protein</fullName>
    </submittedName>
</protein>
<evidence type="ECO:0000313" key="2">
    <source>
        <dbReference type="Proteomes" id="UP000663844"/>
    </source>
</evidence>
<accession>A0A820MVE9</accession>
<dbReference type="EMBL" id="CAJOAZ010023999">
    <property type="protein sequence ID" value="CAF4380539.1"/>
    <property type="molecule type" value="Genomic_DNA"/>
</dbReference>
<gene>
    <name evidence="1" type="ORF">OXD698_LOCUS50352</name>
</gene>
<dbReference type="Pfam" id="PF13433">
    <property type="entry name" value="Peripla_BP_5"/>
    <property type="match status" value="1"/>
</dbReference>
<dbReference type="AlphaFoldDB" id="A0A820MVE9"/>
<proteinExistence type="predicted"/>
<reference evidence="1" key="1">
    <citation type="submission" date="2021-02" db="EMBL/GenBank/DDBJ databases">
        <authorList>
            <person name="Nowell W R."/>
        </authorList>
    </citation>
    <scope>NUCLEOTIDE SEQUENCE</scope>
</reference>
<dbReference type="Proteomes" id="UP000663844">
    <property type="component" value="Unassembled WGS sequence"/>
</dbReference>
<organism evidence="1 2">
    <name type="scientific">Adineta steineri</name>
    <dbReference type="NCBI Taxonomy" id="433720"/>
    <lineage>
        <taxon>Eukaryota</taxon>
        <taxon>Metazoa</taxon>
        <taxon>Spiralia</taxon>
        <taxon>Gnathifera</taxon>
        <taxon>Rotifera</taxon>
        <taxon>Eurotatoria</taxon>
        <taxon>Bdelloidea</taxon>
        <taxon>Adinetida</taxon>
        <taxon>Adinetidae</taxon>
        <taxon>Adineta</taxon>
    </lineage>
</organism>
<name>A0A820MVE9_9BILA</name>
<feature type="non-terminal residue" evidence="1">
    <location>
        <position position="1"/>
    </location>
</feature>
<feature type="non-terminal residue" evidence="1">
    <location>
        <position position="44"/>
    </location>
</feature>
<comment type="caution">
    <text evidence="1">The sequence shown here is derived from an EMBL/GenBank/DDBJ whole genome shotgun (WGS) entry which is preliminary data.</text>
</comment>
<sequence length="44" mass="4634">FTSTGSIKVGILHSKTGAIAISESILIDLLLLLIKQQNQKGGLL</sequence>